<keyword evidence="2" id="KW-1185">Reference proteome</keyword>
<protein>
    <submittedName>
        <fullName evidence="1">Uncharacterized protein</fullName>
    </submittedName>
</protein>
<dbReference type="EMBL" id="KX078569">
    <property type="protein sequence ID" value="ANM46569.1"/>
    <property type="molecule type" value="Genomic_DNA"/>
</dbReference>
<sequence>MIYIAKVRDMEESDTPIIGAWTSIDTMKEELLNSSKIAVYENGCYYLNPEYYYDLQISVQNGIEEEYVVTAVLEDASVDVVNSADLIYDALGITHLFKELP</sequence>
<dbReference type="KEGG" id="vg:29059401"/>
<evidence type="ECO:0000313" key="2">
    <source>
        <dbReference type="Proteomes" id="UP000203816"/>
    </source>
</evidence>
<name>A0A192YA21_9CAUD</name>
<dbReference type="GeneID" id="29059401"/>
<reference evidence="1 2" key="1">
    <citation type="submission" date="2016-04" db="EMBL/GenBank/DDBJ databases">
        <title>Comparative genomics of Morganella phages MP1 and MP2 define new clades among the T4 and T7-like Viruses.</title>
        <authorList>
            <person name="Pinto G."/>
            <person name="Oliveira A."/>
            <person name="Malgorzata L."/>
            <person name="Kropinski A."/>
            <person name="Azeredo J."/>
        </authorList>
    </citation>
    <scope>NUCLEOTIDE SEQUENCE [LARGE SCALE GENOMIC DNA]</scope>
</reference>
<accession>A0A192YA21</accession>
<gene>
    <name evidence="1" type="ORF">MP1_gp0239</name>
</gene>
<proteinExistence type="predicted"/>
<dbReference type="Proteomes" id="UP000203816">
    <property type="component" value="Segment"/>
</dbReference>
<evidence type="ECO:0000313" key="1">
    <source>
        <dbReference type="EMBL" id="ANM46569.1"/>
    </source>
</evidence>
<organism evidence="1 2">
    <name type="scientific">Morganella phage vB_MmoM_MP1</name>
    <dbReference type="NCBI Taxonomy" id="1852628"/>
    <lineage>
        <taxon>Viruses</taxon>
        <taxon>Duplodnaviria</taxon>
        <taxon>Heunggongvirae</taxon>
        <taxon>Uroviricota</taxon>
        <taxon>Caudoviricetes</taxon>
        <taxon>Pantevenvirales</taxon>
        <taxon>Straboviridae</taxon>
        <taxon>Gualtarvirus</taxon>
        <taxon>Gualtarvirus mp1</taxon>
    </lineage>
</organism>
<dbReference type="RefSeq" id="YP_009280097.1">
    <property type="nucleotide sequence ID" value="NC_031020.1"/>
</dbReference>